<dbReference type="InterPro" id="IPR029044">
    <property type="entry name" value="Nucleotide-diphossugar_trans"/>
</dbReference>
<name>A0A1F6PFL9_9BACT</name>
<protein>
    <recommendedName>
        <fullName evidence="2">Glycosyltransferase 2-like domain-containing protein</fullName>
    </recommendedName>
</protein>
<keyword evidence="1" id="KW-1133">Transmembrane helix</keyword>
<dbReference type="InterPro" id="IPR050834">
    <property type="entry name" value="Glycosyltransf_2"/>
</dbReference>
<dbReference type="PANTHER" id="PTHR43685">
    <property type="entry name" value="GLYCOSYLTRANSFERASE"/>
    <property type="match status" value="1"/>
</dbReference>
<dbReference type="Pfam" id="PF00535">
    <property type="entry name" value="Glycos_transf_2"/>
    <property type="match status" value="1"/>
</dbReference>
<accession>A0A1F6PFL9</accession>
<feature type="domain" description="Glycosyltransferase 2-like" evidence="2">
    <location>
        <begin position="7"/>
        <end position="122"/>
    </location>
</feature>
<evidence type="ECO:0000313" key="4">
    <source>
        <dbReference type="Proteomes" id="UP000178254"/>
    </source>
</evidence>
<dbReference type="InterPro" id="IPR001173">
    <property type="entry name" value="Glyco_trans_2-like"/>
</dbReference>
<gene>
    <name evidence="3" type="ORF">A2538_04660</name>
</gene>
<reference evidence="3 4" key="1">
    <citation type="journal article" date="2016" name="Nat. Commun.">
        <title>Thousands of microbial genomes shed light on interconnected biogeochemical processes in an aquifer system.</title>
        <authorList>
            <person name="Anantharaman K."/>
            <person name="Brown C.T."/>
            <person name="Hug L.A."/>
            <person name="Sharon I."/>
            <person name="Castelle C.J."/>
            <person name="Probst A.J."/>
            <person name="Thomas B.C."/>
            <person name="Singh A."/>
            <person name="Wilkins M.J."/>
            <person name="Karaoz U."/>
            <person name="Brodie E.L."/>
            <person name="Williams K.H."/>
            <person name="Hubbard S.S."/>
            <person name="Banfield J.F."/>
        </authorList>
    </citation>
    <scope>NUCLEOTIDE SEQUENCE [LARGE SCALE GENOMIC DNA]</scope>
</reference>
<organism evidence="3 4">
    <name type="scientific">Candidatus Magasanikbacteria bacterium RIFOXYD2_FULL_41_14</name>
    <dbReference type="NCBI Taxonomy" id="1798709"/>
    <lineage>
        <taxon>Bacteria</taxon>
        <taxon>Candidatus Magasanikiibacteriota</taxon>
    </lineage>
</organism>
<dbReference type="CDD" id="cd00761">
    <property type="entry name" value="Glyco_tranf_GTA_type"/>
    <property type="match status" value="1"/>
</dbReference>
<dbReference type="SUPFAM" id="SSF53448">
    <property type="entry name" value="Nucleotide-diphospho-sugar transferases"/>
    <property type="match status" value="1"/>
</dbReference>
<sequence>MASIGFIIPTLNRPDALKNLLASFELQINKPDEIIIVEQGDDRSADLLARYNHLPIKYFKVNFKSLTAARNYGVAQSTTSLVGFLDDDIVLASDYVGKTLDFFDNNPEALGVQGVITDFEIGHAAKVGGNKFIYQLYNLFAKFFLLNNSSSTNRLLLSGRNQYASRPIGTQNCQWLSGIGIYRRAVFADFKFDEKLSGYALGEDKLFSYPIYQKFSKSLFVDPKICCEHHHTLGGRPQNRAGVDMKIAYTYYLWNKLLRKRTGAIFAYWWANFGDLLVVFFSVILVKNSFKFWWWHLVNYWKILWHQRII</sequence>
<dbReference type="Proteomes" id="UP000178254">
    <property type="component" value="Unassembled WGS sequence"/>
</dbReference>
<evidence type="ECO:0000313" key="3">
    <source>
        <dbReference type="EMBL" id="OGH94951.1"/>
    </source>
</evidence>
<proteinExistence type="predicted"/>
<dbReference type="EMBL" id="MFRE01000005">
    <property type="protein sequence ID" value="OGH94951.1"/>
    <property type="molecule type" value="Genomic_DNA"/>
</dbReference>
<dbReference type="AlphaFoldDB" id="A0A1F6PFL9"/>
<dbReference type="PANTHER" id="PTHR43685:SF2">
    <property type="entry name" value="GLYCOSYLTRANSFERASE 2-LIKE DOMAIN-CONTAINING PROTEIN"/>
    <property type="match status" value="1"/>
</dbReference>
<comment type="caution">
    <text evidence="3">The sequence shown here is derived from an EMBL/GenBank/DDBJ whole genome shotgun (WGS) entry which is preliminary data.</text>
</comment>
<feature type="transmembrane region" description="Helical" evidence="1">
    <location>
        <begin position="266"/>
        <end position="286"/>
    </location>
</feature>
<evidence type="ECO:0000256" key="1">
    <source>
        <dbReference type="SAM" id="Phobius"/>
    </source>
</evidence>
<evidence type="ECO:0000259" key="2">
    <source>
        <dbReference type="Pfam" id="PF00535"/>
    </source>
</evidence>
<keyword evidence="1" id="KW-0812">Transmembrane</keyword>
<dbReference type="Gene3D" id="3.90.550.10">
    <property type="entry name" value="Spore Coat Polysaccharide Biosynthesis Protein SpsA, Chain A"/>
    <property type="match status" value="1"/>
</dbReference>
<keyword evidence="1" id="KW-0472">Membrane</keyword>
<dbReference type="STRING" id="1798709.A2538_04660"/>